<evidence type="ECO:0000313" key="7">
    <source>
        <dbReference type="EMBL" id="JAH42073.1"/>
    </source>
</evidence>
<feature type="transmembrane region" description="Helical" evidence="5">
    <location>
        <begin position="12"/>
        <end position="31"/>
    </location>
</feature>
<keyword evidence="2 5" id="KW-0812">Transmembrane</keyword>
<sequence>MPPVARYPMFFLGPLIYLFSVFCNLTILVLIVRQRNLHKPMFIILFSLPLNDLMGITVMHIVI</sequence>
<dbReference type="EMBL" id="GBXM01066504">
    <property type="protein sequence ID" value="JAH42073.1"/>
    <property type="molecule type" value="Transcribed_RNA"/>
</dbReference>
<proteinExistence type="predicted"/>
<evidence type="ECO:0000256" key="4">
    <source>
        <dbReference type="ARBA" id="ARBA00023136"/>
    </source>
</evidence>
<evidence type="ECO:0000256" key="2">
    <source>
        <dbReference type="ARBA" id="ARBA00022692"/>
    </source>
</evidence>
<keyword evidence="3 5" id="KW-1133">Transmembrane helix</keyword>
<organism evidence="7">
    <name type="scientific">Anguilla anguilla</name>
    <name type="common">European freshwater eel</name>
    <name type="synonym">Muraena anguilla</name>
    <dbReference type="NCBI Taxonomy" id="7936"/>
    <lineage>
        <taxon>Eukaryota</taxon>
        <taxon>Metazoa</taxon>
        <taxon>Chordata</taxon>
        <taxon>Craniata</taxon>
        <taxon>Vertebrata</taxon>
        <taxon>Euteleostomi</taxon>
        <taxon>Actinopterygii</taxon>
        <taxon>Neopterygii</taxon>
        <taxon>Teleostei</taxon>
        <taxon>Anguilliformes</taxon>
        <taxon>Anguillidae</taxon>
        <taxon>Anguilla</taxon>
    </lineage>
</organism>
<comment type="subcellular location">
    <subcellularLocation>
        <location evidence="1">Membrane</location>
    </subcellularLocation>
</comment>
<protein>
    <recommendedName>
        <fullName evidence="6">G-protein coupled receptors family 1 profile domain-containing protein</fullName>
    </recommendedName>
</protein>
<reference evidence="7" key="1">
    <citation type="submission" date="2014-11" db="EMBL/GenBank/DDBJ databases">
        <authorList>
            <person name="Amaro Gonzalez C."/>
        </authorList>
    </citation>
    <scope>NUCLEOTIDE SEQUENCE</scope>
</reference>
<name>A0A0E9SNH1_ANGAN</name>
<dbReference type="AlphaFoldDB" id="A0A0E9SNH1"/>
<evidence type="ECO:0000256" key="5">
    <source>
        <dbReference type="SAM" id="Phobius"/>
    </source>
</evidence>
<keyword evidence="4 5" id="KW-0472">Membrane</keyword>
<dbReference type="SUPFAM" id="SSF81321">
    <property type="entry name" value="Family A G protein-coupled receptor-like"/>
    <property type="match status" value="1"/>
</dbReference>
<accession>A0A0E9SNH1</accession>
<feature type="domain" description="G-protein coupled receptors family 1 profile" evidence="6">
    <location>
        <begin position="23"/>
        <end position="63"/>
    </location>
</feature>
<dbReference type="Gene3D" id="1.20.1070.10">
    <property type="entry name" value="Rhodopsin 7-helix transmembrane proteins"/>
    <property type="match status" value="1"/>
</dbReference>
<dbReference type="GO" id="GO:0016020">
    <property type="term" value="C:membrane"/>
    <property type="evidence" value="ECO:0007669"/>
    <property type="project" value="UniProtKB-SubCell"/>
</dbReference>
<dbReference type="PROSITE" id="PS50262">
    <property type="entry name" value="G_PROTEIN_RECEP_F1_2"/>
    <property type="match status" value="1"/>
</dbReference>
<evidence type="ECO:0000256" key="3">
    <source>
        <dbReference type="ARBA" id="ARBA00022989"/>
    </source>
</evidence>
<reference evidence="7" key="2">
    <citation type="journal article" date="2015" name="Fish Shellfish Immunol.">
        <title>Early steps in the European eel (Anguilla anguilla)-Vibrio vulnificus interaction in the gills: Role of the RtxA13 toxin.</title>
        <authorList>
            <person name="Callol A."/>
            <person name="Pajuelo D."/>
            <person name="Ebbesson L."/>
            <person name="Teles M."/>
            <person name="MacKenzie S."/>
            <person name="Amaro C."/>
        </authorList>
    </citation>
    <scope>NUCLEOTIDE SEQUENCE</scope>
</reference>
<dbReference type="InterPro" id="IPR017452">
    <property type="entry name" value="GPCR_Rhodpsn_7TM"/>
</dbReference>
<evidence type="ECO:0000259" key="6">
    <source>
        <dbReference type="PROSITE" id="PS50262"/>
    </source>
</evidence>
<evidence type="ECO:0000256" key="1">
    <source>
        <dbReference type="ARBA" id="ARBA00004370"/>
    </source>
</evidence>